<name>A0A834WJF5_9FABA</name>
<evidence type="ECO:0000313" key="1">
    <source>
        <dbReference type="EMBL" id="KAF7823113.1"/>
    </source>
</evidence>
<dbReference type="AlphaFoldDB" id="A0A834WJF5"/>
<accession>A0A834WJF5</accession>
<keyword evidence="2" id="KW-1185">Reference proteome</keyword>
<evidence type="ECO:0000313" key="2">
    <source>
        <dbReference type="Proteomes" id="UP000634136"/>
    </source>
</evidence>
<dbReference type="Proteomes" id="UP000634136">
    <property type="component" value="Unassembled WGS sequence"/>
</dbReference>
<organism evidence="1 2">
    <name type="scientific">Senna tora</name>
    <dbReference type="NCBI Taxonomy" id="362788"/>
    <lineage>
        <taxon>Eukaryota</taxon>
        <taxon>Viridiplantae</taxon>
        <taxon>Streptophyta</taxon>
        <taxon>Embryophyta</taxon>
        <taxon>Tracheophyta</taxon>
        <taxon>Spermatophyta</taxon>
        <taxon>Magnoliopsida</taxon>
        <taxon>eudicotyledons</taxon>
        <taxon>Gunneridae</taxon>
        <taxon>Pentapetalae</taxon>
        <taxon>rosids</taxon>
        <taxon>fabids</taxon>
        <taxon>Fabales</taxon>
        <taxon>Fabaceae</taxon>
        <taxon>Caesalpinioideae</taxon>
        <taxon>Cassia clade</taxon>
        <taxon>Senna</taxon>
    </lineage>
</organism>
<reference evidence="1" key="1">
    <citation type="submission" date="2020-09" db="EMBL/GenBank/DDBJ databases">
        <title>Genome-Enabled Discovery of Anthraquinone Biosynthesis in Senna tora.</title>
        <authorList>
            <person name="Kang S.-H."/>
            <person name="Pandey R.P."/>
            <person name="Lee C.-M."/>
            <person name="Sim J.-S."/>
            <person name="Jeong J.-T."/>
            <person name="Choi B.-S."/>
            <person name="Jung M."/>
            <person name="Ginzburg D."/>
            <person name="Zhao K."/>
            <person name="Won S.Y."/>
            <person name="Oh T.-J."/>
            <person name="Yu Y."/>
            <person name="Kim N.-H."/>
            <person name="Lee O.R."/>
            <person name="Lee T.-H."/>
            <person name="Bashyal P."/>
            <person name="Kim T.-S."/>
            <person name="Lee W.-H."/>
            <person name="Kawkins C."/>
            <person name="Kim C.-K."/>
            <person name="Kim J.S."/>
            <person name="Ahn B.O."/>
            <person name="Rhee S.Y."/>
            <person name="Sohng J.K."/>
        </authorList>
    </citation>
    <scope>NUCLEOTIDE SEQUENCE</scope>
    <source>
        <tissue evidence="1">Leaf</tissue>
    </source>
</reference>
<comment type="caution">
    <text evidence="1">The sequence shown here is derived from an EMBL/GenBank/DDBJ whole genome shotgun (WGS) entry which is preliminary data.</text>
</comment>
<dbReference type="EMBL" id="JAAIUW010000007">
    <property type="protein sequence ID" value="KAF7823113.1"/>
    <property type="molecule type" value="Genomic_DNA"/>
</dbReference>
<gene>
    <name evidence="1" type="ORF">G2W53_021257</name>
</gene>
<protein>
    <submittedName>
        <fullName evidence="1">Myb-related protein B</fullName>
    </submittedName>
</protein>
<proteinExistence type="predicted"/>
<sequence>MVPLLAGLNNVPVVLDGVISSTREKPGYEGPLVAMNAMSRQ</sequence>